<dbReference type="InterPro" id="IPR013154">
    <property type="entry name" value="ADH-like_N"/>
</dbReference>
<keyword evidence="6" id="KW-1185">Reference proteome</keyword>
<dbReference type="PANTHER" id="PTHR48106:SF8">
    <property type="entry name" value="OS02G0805600 PROTEIN"/>
    <property type="match status" value="1"/>
</dbReference>
<dbReference type="SUPFAM" id="SSF51735">
    <property type="entry name" value="NAD(P)-binding Rossmann-fold domains"/>
    <property type="match status" value="1"/>
</dbReference>
<dbReference type="Gene3D" id="3.90.180.10">
    <property type="entry name" value="Medium-chain alcohol dehydrogenases, catalytic domain"/>
    <property type="match status" value="1"/>
</dbReference>
<dbReference type="CDD" id="cd05276">
    <property type="entry name" value="p53_inducible_oxidoreductase"/>
    <property type="match status" value="1"/>
</dbReference>
<dbReference type="InterPro" id="IPR036291">
    <property type="entry name" value="NAD(P)-bd_dom_sf"/>
</dbReference>
<dbReference type="GO" id="GO:0070402">
    <property type="term" value="F:NADPH binding"/>
    <property type="evidence" value="ECO:0007669"/>
    <property type="project" value="TreeGrafter"/>
</dbReference>
<accession>A0A2M9FVZ0</accession>
<dbReference type="OrthoDB" id="9780520at2"/>
<evidence type="ECO:0000256" key="3">
    <source>
        <dbReference type="SAM" id="MobiDB-lite"/>
    </source>
</evidence>
<keyword evidence="2" id="KW-0560">Oxidoreductase</keyword>
<dbReference type="GO" id="GO:0016651">
    <property type="term" value="F:oxidoreductase activity, acting on NAD(P)H"/>
    <property type="evidence" value="ECO:0007669"/>
    <property type="project" value="TreeGrafter"/>
</dbReference>
<reference evidence="5 6" key="1">
    <citation type="submission" date="2017-11" db="EMBL/GenBank/DDBJ databases">
        <title>Draft genome sequence of Rhizobiales bacterium SY3-13.</title>
        <authorList>
            <person name="Sun C."/>
        </authorList>
    </citation>
    <scope>NUCLEOTIDE SEQUENCE [LARGE SCALE GENOMIC DNA]</scope>
    <source>
        <strain evidence="5 6">SY3-13</strain>
    </source>
</reference>
<name>A0A2M9FVZ0_9PROT</name>
<keyword evidence="1" id="KW-0521">NADP</keyword>
<dbReference type="Gene3D" id="3.40.50.720">
    <property type="entry name" value="NAD(P)-binding Rossmann-like Domain"/>
    <property type="match status" value="1"/>
</dbReference>
<dbReference type="Pfam" id="PF08240">
    <property type="entry name" value="ADH_N"/>
    <property type="match status" value="1"/>
</dbReference>
<feature type="domain" description="Enoyl reductase (ER)" evidence="4">
    <location>
        <begin position="10"/>
        <end position="324"/>
    </location>
</feature>
<sequence length="326" mass="34823">MRVVSARKGGGPESLVAEDRPMPVPGPRDVLVEVAATGINRGDILQRARTYPAPPGTDYDVLGLEVSGRVVAAGDQVTLWKPGDRVCCLMKDGAYASHALADERLTMAVPENVDLAAAAALPEALFTVWTNVFDRGGLKRGTRFLVHGASSGIGVIALQLGRAFGAEVIASTGSDAKGEICRQLGAQHVINHSESDFVAEAKRLTGGEGVDLILDMVAGSYMQRNLEALAVEGKVVMIGLLESDRADFAVGTLLTRRLTITGSTLWARTIEQKAEIRQALDEEVRPLLESGAVRPVVDRVFPLERAGEAHDFMETNSHVGKILLRP</sequence>
<dbReference type="Proteomes" id="UP000229498">
    <property type="component" value="Unassembled WGS sequence"/>
</dbReference>
<dbReference type="RefSeq" id="WP_109795348.1">
    <property type="nucleotide sequence ID" value="NZ_PHIG01000063.1"/>
</dbReference>
<feature type="region of interest" description="Disordered" evidence="3">
    <location>
        <begin position="1"/>
        <end position="23"/>
    </location>
</feature>
<dbReference type="SUPFAM" id="SSF50129">
    <property type="entry name" value="GroES-like"/>
    <property type="match status" value="1"/>
</dbReference>
<dbReference type="NCBIfam" id="TIGR02824">
    <property type="entry name" value="quinone_pig3"/>
    <property type="match status" value="1"/>
</dbReference>
<evidence type="ECO:0000256" key="2">
    <source>
        <dbReference type="ARBA" id="ARBA00023002"/>
    </source>
</evidence>
<dbReference type="InterPro" id="IPR020843">
    <property type="entry name" value="ER"/>
</dbReference>
<dbReference type="InterPro" id="IPR013149">
    <property type="entry name" value="ADH-like_C"/>
</dbReference>
<evidence type="ECO:0000256" key="1">
    <source>
        <dbReference type="ARBA" id="ARBA00022857"/>
    </source>
</evidence>
<proteinExistence type="predicted"/>
<dbReference type="Pfam" id="PF00107">
    <property type="entry name" value="ADH_zinc_N"/>
    <property type="match status" value="1"/>
</dbReference>
<dbReference type="PANTHER" id="PTHR48106">
    <property type="entry name" value="QUINONE OXIDOREDUCTASE PIG3-RELATED"/>
    <property type="match status" value="1"/>
</dbReference>
<dbReference type="AlphaFoldDB" id="A0A2M9FVZ0"/>
<dbReference type="InterPro" id="IPR011032">
    <property type="entry name" value="GroES-like_sf"/>
</dbReference>
<protein>
    <submittedName>
        <fullName evidence="5">NAD(P)H-quinone oxidoreductase</fullName>
    </submittedName>
</protein>
<evidence type="ECO:0000313" key="5">
    <source>
        <dbReference type="EMBL" id="PJK27636.1"/>
    </source>
</evidence>
<comment type="caution">
    <text evidence="5">The sequence shown here is derived from an EMBL/GenBank/DDBJ whole genome shotgun (WGS) entry which is preliminary data.</text>
</comment>
<dbReference type="SMART" id="SM00829">
    <property type="entry name" value="PKS_ER"/>
    <property type="match status" value="1"/>
</dbReference>
<evidence type="ECO:0000313" key="6">
    <source>
        <dbReference type="Proteomes" id="UP000229498"/>
    </source>
</evidence>
<dbReference type="InterPro" id="IPR014189">
    <property type="entry name" value="Quinone_OxRdtase_PIG3"/>
</dbReference>
<dbReference type="EMBL" id="PHIG01000063">
    <property type="protein sequence ID" value="PJK27636.1"/>
    <property type="molecule type" value="Genomic_DNA"/>
</dbReference>
<evidence type="ECO:0000259" key="4">
    <source>
        <dbReference type="SMART" id="SM00829"/>
    </source>
</evidence>
<gene>
    <name evidence="5" type="ORF">CVT23_21265</name>
</gene>
<organism evidence="5 6">
    <name type="scientific">Minwuia thermotolerans</name>
    <dbReference type="NCBI Taxonomy" id="2056226"/>
    <lineage>
        <taxon>Bacteria</taxon>
        <taxon>Pseudomonadati</taxon>
        <taxon>Pseudomonadota</taxon>
        <taxon>Alphaproteobacteria</taxon>
        <taxon>Minwuiales</taxon>
        <taxon>Minwuiaceae</taxon>
        <taxon>Minwuia</taxon>
    </lineage>
</organism>